<dbReference type="InterPro" id="IPR006379">
    <property type="entry name" value="HAD-SF_hydro_IIB"/>
</dbReference>
<dbReference type="CDD" id="cd02853">
    <property type="entry name" value="E_set_MTHase_like_N"/>
    <property type="match status" value="1"/>
</dbReference>
<dbReference type="EC" id="3.2.1.141" evidence="4 11"/>
<dbReference type="CDD" id="cd11325">
    <property type="entry name" value="AmyAc_GTHase"/>
    <property type="match status" value="1"/>
</dbReference>
<organism evidence="13 14">
    <name type="scientific">Symmachiella macrocystis</name>
    <dbReference type="NCBI Taxonomy" id="2527985"/>
    <lineage>
        <taxon>Bacteria</taxon>
        <taxon>Pseudomonadati</taxon>
        <taxon>Planctomycetota</taxon>
        <taxon>Planctomycetia</taxon>
        <taxon>Planctomycetales</taxon>
        <taxon>Planctomycetaceae</taxon>
        <taxon>Symmachiella</taxon>
    </lineage>
</organism>
<name>A0A5C6B3E8_9PLAN</name>
<dbReference type="InterPro" id="IPR006047">
    <property type="entry name" value="GH13_cat_dom"/>
</dbReference>
<dbReference type="Pfam" id="PF02922">
    <property type="entry name" value="CBM_48"/>
    <property type="match status" value="1"/>
</dbReference>
<dbReference type="InterPro" id="IPR014756">
    <property type="entry name" value="Ig_E-set"/>
</dbReference>
<evidence type="ECO:0000256" key="11">
    <source>
        <dbReference type="NCBIfam" id="TIGR02402"/>
    </source>
</evidence>
<dbReference type="EMBL" id="SJPP01000003">
    <property type="protein sequence ID" value="TWU06815.1"/>
    <property type="molecule type" value="Genomic_DNA"/>
</dbReference>
<dbReference type="GO" id="GO:0005737">
    <property type="term" value="C:cytoplasm"/>
    <property type="evidence" value="ECO:0007669"/>
    <property type="project" value="UniProtKB-SubCell"/>
</dbReference>
<proteinExistence type="inferred from homology"/>
<dbReference type="SFLD" id="SFLDG01141">
    <property type="entry name" value="C2.B.1:_Sucrose_Phosphatase_Li"/>
    <property type="match status" value="1"/>
</dbReference>
<evidence type="ECO:0000259" key="12">
    <source>
        <dbReference type="SMART" id="SM00642"/>
    </source>
</evidence>
<evidence type="ECO:0000256" key="5">
    <source>
        <dbReference type="ARBA" id="ARBA00015938"/>
    </source>
</evidence>
<dbReference type="InterPro" id="IPR036412">
    <property type="entry name" value="HAD-like_sf"/>
</dbReference>
<dbReference type="RefSeq" id="WP_146373664.1">
    <property type="nucleotide sequence ID" value="NZ_SJPP01000003.1"/>
</dbReference>
<dbReference type="PANTHER" id="PTHR43651:SF11">
    <property type="entry name" value="MALTO-OLIGOSYLTREHALOSE TREHALOHYDROLASE"/>
    <property type="match status" value="1"/>
</dbReference>
<feature type="domain" description="Glycosyl hydrolase family 13 catalytic" evidence="12">
    <location>
        <begin position="397"/>
        <end position="746"/>
    </location>
</feature>
<dbReference type="OrthoDB" id="226102at2"/>
<dbReference type="SUPFAM" id="SSF51445">
    <property type="entry name" value="(Trans)glycosidases"/>
    <property type="match status" value="1"/>
</dbReference>
<comment type="pathway">
    <text evidence="2">Glycan biosynthesis; trehalose biosynthesis.</text>
</comment>
<gene>
    <name evidence="13" type="primary">treZ</name>
    <name evidence="13" type="ORF">CA54_52140</name>
</gene>
<evidence type="ECO:0000256" key="9">
    <source>
        <dbReference type="ARBA" id="ARBA00023295"/>
    </source>
</evidence>
<dbReference type="Gene3D" id="3.90.1070.10">
    <property type="match status" value="1"/>
</dbReference>
<dbReference type="SUPFAM" id="SSF81296">
    <property type="entry name" value="E set domains"/>
    <property type="match status" value="1"/>
</dbReference>
<dbReference type="UniPathway" id="UPA00299"/>
<dbReference type="InterPro" id="IPR012768">
    <property type="entry name" value="Trehalose_TreZ"/>
</dbReference>
<keyword evidence="9 13" id="KW-0326">Glycosidase</keyword>
<keyword evidence="7 13" id="KW-0378">Hydrolase</keyword>
<dbReference type="Gene3D" id="3.20.20.80">
    <property type="entry name" value="Glycosidases"/>
    <property type="match status" value="1"/>
</dbReference>
<dbReference type="Pfam" id="PF05116">
    <property type="entry name" value="S6PP"/>
    <property type="match status" value="1"/>
</dbReference>
<comment type="similarity">
    <text evidence="3">Belongs to the glycosyl hydrolase 13 family.</text>
</comment>
<protein>
    <recommendedName>
        <fullName evidence="5 11">Malto-oligosyltrehalose trehalohydrolase</fullName>
        <ecNumber evidence="4 11">3.2.1.141</ecNumber>
    </recommendedName>
</protein>
<dbReference type="Proteomes" id="UP000320735">
    <property type="component" value="Unassembled WGS sequence"/>
</dbReference>
<dbReference type="SFLD" id="SFLDS00003">
    <property type="entry name" value="Haloacid_Dehalogenase"/>
    <property type="match status" value="1"/>
</dbReference>
<dbReference type="GO" id="GO:0033942">
    <property type="term" value="F:4-alpha-D-(1-&gt;4)-alpha-D-glucanotrehalose trehalohydrolase activity"/>
    <property type="evidence" value="ECO:0007669"/>
    <property type="project" value="UniProtKB-EC"/>
</dbReference>
<keyword evidence="6" id="KW-0963">Cytoplasm</keyword>
<evidence type="ECO:0000313" key="13">
    <source>
        <dbReference type="EMBL" id="TWU06815.1"/>
    </source>
</evidence>
<dbReference type="Gene3D" id="2.60.40.10">
    <property type="entry name" value="Immunoglobulins"/>
    <property type="match status" value="1"/>
</dbReference>
<evidence type="ECO:0000256" key="1">
    <source>
        <dbReference type="ARBA" id="ARBA00004496"/>
    </source>
</evidence>
<evidence type="ECO:0000256" key="7">
    <source>
        <dbReference type="ARBA" id="ARBA00022801"/>
    </source>
</evidence>
<dbReference type="NCBIfam" id="TIGR02402">
    <property type="entry name" value="trehalose_TreZ"/>
    <property type="match status" value="1"/>
</dbReference>
<evidence type="ECO:0000256" key="4">
    <source>
        <dbReference type="ARBA" id="ARBA00012268"/>
    </source>
</evidence>
<evidence type="ECO:0000256" key="2">
    <source>
        <dbReference type="ARBA" id="ARBA00005199"/>
    </source>
</evidence>
<dbReference type="AlphaFoldDB" id="A0A5C6B3E8"/>
<evidence type="ECO:0000313" key="14">
    <source>
        <dbReference type="Proteomes" id="UP000320735"/>
    </source>
</evidence>
<reference evidence="13 14" key="1">
    <citation type="submission" date="2019-02" db="EMBL/GenBank/DDBJ databases">
        <title>Deep-cultivation of Planctomycetes and their phenomic and genomic characterization uncovers novel biology.</title>
        <authorList>
            <person name="Wiegand S."/>
            <person name="Jogler M."/>
            <person name="Boedeker C."/>
            <person name="Pinto D."/>
            <person name="Vollmers J."/>
            <person name="Rivas-Marin E."/>
            <person name="Kohn T."/>
            <person name="Peeters S.H."/>
            <person name="Heuer A."/>
            <person name="Rast P."/>
            <person name="Oberbeckmann S."/>
            <person name="Bunk B."/>
            <person name="Jeske O."/>
            <person name="Meyerdierks A."/>
            <person name="Storesund J.E."/>
            <person name="Kallscheuer N."/>
            <person name="Luecker S."/>
            <person name="Lage O.M."/>
            <person name="Pohl T."/>
            <person name="Merkel B.J."/>
            <person name="Hornburger P."/>
            <person name="Mueller R.-W."/>
            <person name="Bruemmer F."/>
            <person name="Labrenz M."/>
            <person name="Spormann A.M."/>
            <person name="Op Den Camp H."/>
            <person name="Overmann J."/>
            <person name="Amann R."/>
            <person name="Jetten M.S.M."/>
            <person name="Mascher T."/>
            <person name="Medema M.H."/>
            <person name="Devos D.P."/>
            <person name="Kaster A.-K."/>
            <person name="Ovreas L."/>
            <person name="Rohde M."/>
            <person name="Galperin M.Y."/>
            <person name="Jogler C."/>
        </authorList>
    </citation>
    <scope>NUCLEOTIDE SEQUENCE [LARGE SCALE GENOMIC DNA]</scope>
    <source>
        <strain evidence="13 14">CA54</strain>
    </source>
</reference>
<dbReference type="InterPro" id="IPR023214">
    <property type="entry name" value="HAD_sf"/>
</dbReference>
<dbReference type="SFLD" id="SFLDG01140">
    <property type="entry name" value="C2.B:_Phosphomannomutase_and_P"/>
    <property type="match status" value="1"/>
</dbReference>
<dbReference type="GO" id="GO:0016791">
    <property type="term" value="F:phosphatase activity"/>
    <property type="evidence" value="ECO:0007669"/>
    <property type="project" value="UniProtKB-ARBA"/>
</dbReference>
<comment type="catalytic activity">
    <reaction evidence="10">
        <text>hydrolysis of (1-&gt;4)-alpha-D-glucosidic linkage in 4-alpha-D-[(1-&gt;4)-alpha-D-glucanosyl]n trehalose to yield trehalose and (1-&gt;4)-alpha-D-glucan.</text>
        <dbReference type="EC" id="3.2.1.141"/>
    </reaction>
</comment>
<dbReference type="GO" id="GO:0005992">
    <property type="term" value="P:trehalose biosynthetic process"/>
    <property type="evidence" value="ECO:0007669"/>
    <property type="project" value="UniProtKB-UniRule"/>
</dbReference>
<dbReference type="InterPro" id="IPR017853">
    <property type="entry name" value="GH"/>
</dbReference>
<keyword evidence="8" id="KW-0119">Carbohydrate metabolism</keyword>
<dbReference type="InterPro" id="IPR013783">
    <property type="entry name" value="Ig-like_fold"/>
</dbReference>
<dbReference type="Gene3D" id="1.10.10.760">
    <property type="entry name" value="E-set domains of sugar-utilizing enzymes"/>
    <property type="match status" value="1"/>
</dbReference>
<dbReference type="InterPro" id="IPR044901">
    <property type="entry name" value="Trehalose_TreZ_E-set_sf"/>
</dbReference>
<dbReference type="InterPro" id="IPR006380">
    <property type="entry name" value="SPP-like_dom"/>
</dbReference>
<evidence type="ECO:0000256" key="3">
    <source>
        <dbReference type="ARBA" id="ARBA00008061"/>
    </source>
</evidence>
<comment type="caution">
    <text evidence="13">The sequence shown here is derived from an EMBL/GenBank/DDBJ whole genome shotgun (WGS) entry which is preliminary data.</text>
</comment>
<evidence type="ECO:0000256" key="10">
    <source>
        <dbReference type="ARBA" id="ARBA00034013"/>
    </source>
</evidence>
<comment type="subcellular location">
    <subcellularLocation>
        <location evidence="1">Cytoplasm</location>
    </subcellularLocation>
</comment>
<dbReference type="InterPro" id="IPR004193">
    <property type="entry name" value="Glyco_hydro_13_N"/>
</dbReference>
<dbReference type="NCBIfam" id="TIGR01484">
    <property type="entry name" value="HAD-SF-IIB"/>
    <property type="match status" value="1"/>
</dbReference>
<accession>A0A5C6B3E8</accession>
<dbReference type="SUPFAM" id="SSF56784">
    <property type="entry name" value="HAD-like"/>
    <property type="match status" value="1"/>
</dbReference>
<dbReference type="SMART" id="SM00642">
    <property type="entry name" value="Aamy"/>
    <property type="match status" value="1"/>
</dbReference>
<keyword evidence="14" id="KW-1185">Reference proteome</keyword>
<dbReference type="PANTHER" id="PTHR43651">
    <property type="entry name" value="1,4-ALPHA-GLUCAN-BRANCHING ENZYME"/>
    <property type="match status" value="1"/>
</dbReference>
<evidence type="ECO:0000256" key="6">
    <source>
        <dbReference type="ARBA" id="ARBA00022490"/>
    </source>
</evidence>
<dbReference type="Pfam" id="PF00128">
    <property type="entry name" value="Alpha-amylase"/>
    <property type="match status" value="2"/>
</dbReference>
<dbReference type="Gene3D" id="3.40.50.1000">
    <property type="entry name" value="HAD superfamily/HAD-like"/>
    <property type="match status" value="1"/>
</dbReference>
<evidence type="ECO:0000256" key="8">
    <source>
        <dbReference type="ARBA" id="ARBA00023277"/>
    </source>
</evidence>
<sequence>MNTPSQHDRPVLTNQILATDLDGTLIPLADNPANTADLSLLAAQLQSHHVTLIFITGRHFASAQTAIEQHQLPQPDWLICDVGTSIFHRQSDGTLKTVHAYAEHLGEIVAKMPVDELKQHLSAIDGLRLQESEKQGPFKLSYYADAAQLDCLVEQIKQKLSQTAAPYSIIHSVDPFNGDGLIDLLPSGGSKAHALAWWVEQNDLHQDAIVFAGDSGNDLAALTAGYRAIVVGNANRAVAQQAYAAHRTAGWENRLYLATQPATTGVWEGCRWFGLVDREKSLPQKLGATPIGDQATYFRVWAPDRRRVEVEIDNGQTTVTHALQKGESGYFTGVVPEAAAKARYQYRLDDGTVRPDPASRYQPDGVHGPSQIINPLAFPWTDKNWPGIAKRDLVIYELHIGAFTQAGDFQAATAQLPELSALGITAVEVMPVAQTPGQWNWGYDGVNLFAVRNTYGEPDDFKRFVDACHAAGMAVILDVVYNHVGPEGNYLTEFGPYASTKHHTPWGDAFNYDEPGSTEVRQFVIDNALFWLEDYHLDGLRLDAAHFIKDDSRPAIVDELRRDVSRYAESIDRTIHLIAETNMFDQESLNDQVDRLAFDGVWCDCIMHAIYAHALPDLRIAHREYLGGDLADALQYGFVYFGRDEKRIEASQRRDLSRNAAGKSYIESFIIGLQTHDSVGNHPQGQRIHQLTSKAFQKAAAALTLLYPGIPIIFMGEEFAIDAPFPFFVDFENASLKQAVDSGRAREFPQHVWGDFLLPSQSDTFYQAKHDVPDRRDEEMFAWYRDLIALRKQGLAEAWLSADSMAAGYDPQTEIFFLRFRKDSGTEVIVQTRLIGPAESPDKAVSIPMEGTVLLSSAKLPQSDNQNITLHPNQVVISQTS</sequence>